<accession>A0ABQ0ABT0</accession>
<proteinExistence type="predicted"/>
<dbReference type="Pfam" id="PF19570">
    <property type="entry name" value="DUF6088"/>
    <property type="match status" value="1"/>
</dbReference>
<dbReference type="RefSeq" id="WP_353303669.1">
    <property type="nucleotide sequence ID" value="NZ_BAABWN010000009.1"/>
</dbReference>
<comment type="caution">
    <text evidence="1">The sequence shown here is derived from an EMBL/GenBank/DDBJ whole genome shotgun (WGS) entry which is preliminary data.</text>
</comment>
<organism evidence="1 2">
    <name type="scientific">Sessilibacter corallicola</name>
    <dbReference type="NCBI Taxonomy" id="2904075"/>
    <lineage>
        <taxon>Bacteria</taxon>
        <taxon>Pseudomonadati</taxon>
        <taxon>Pseudomonadota</taxon>
        <taxon>Gammaproteobacteria</taxon>
        <taxon>Cellvibrionales</taxon>
        <taxon>Cellvibrionaceae</taxon>
        <taxon>Sessilibacter</taxon>
    </lineage>
</organism>
<evidence type="ECO:0000313" key="1">
    <source>
        <dbReference type="EMBL" id="GAA6169013.1"/>
    </source>
</evidence>
<protein>
    <recommendedName>
        <fullName evidence="3">Transcriptional regulator, AbiEi antitoxin, Type IV TA system</fullName>
    </recommendedName>
</protein>
<dbReference type="InterPro" id="IPR045738">
    <property type="entry name" value="DUF6088"/>
</dbReference>
<reference evidence="1 2" key="1">
    <citation type="submission" date="2024-04" db="EMBL/GenBank/DDBJ databases">
        <title>Draft genome sequence of Sessilibacter corallicola NBRC 116591.</title>
        <authorList>
            <person name="Miyakawa T."/>
            <person name="Kusuya Y."/>
            <person name="Miura T."/>
        </authorList>
    </citation>
    <scope>NUCLEOTIDE SEQUENCE [LARGE SCALE GENOMIC DNA]</scope>
    <source>
        <strain evidence="1 2">KU-00831-HH</strain>
    </source>
</reference>
<name>A0ABQ0ABT0_9GAMM</name>
<gene>
    <name evidence="1" type="ORF">NBRC116591_28240</name>
</gene>
<dbReference type="Proteomes" id="UP001465153">
    <property type="component" value="Unassembled WGS sequence"/>
</dbReference>
<evidence type="ECO:0008006" key="3">
    <source>
        <dbReference type="Google" id="ProtNLM"/>
    </source>
</evidence>
<evidence type="ECO:0000313" key="2">
    <source>
        <dbReference type="Proteomes" id="UP001465153"/>
    </source>
</evidence>
<dbReference type="EMBL" id="BAABWN010000009">
    <property type="protein sequence ID" value="GAA6169013.1"/>
    <property type="molecule type" value="Genomic_DNA"/>
</dbReference>
<sequence>MSKHPIRDKILNKIQEFEYGQPITYRELKSCGFDSAVQRSIKHFCQTGILTRVMTGFYVRPKRHASLPNIMVTCGPEKLAKVWAKERGYILTSTDFEEMYQLRFQTQMPIRPRFWTDGPNKTFKVGNASVSVEHVSSEKLKWHDIPLGRFYRAIQARDPEWVKPKELLEALKLLGQSDEEIGVSIATLTKEPSLSSWIPLLEAVRKSLP</sequence>
<keyword evidence="2" id="KW-1185">Reference proteome</keyword>